<dbReference type="Gene3D" id="1.10.443.10">
    <property type="entry name" value="Intergrase catalytic core"/>
    <property type="match status" value="1"/>
</dbReference>
<dbReference type="EMBL" id="JABDTM020026031">
    <property type="protein sequence ID" value="KAH0812464.1"/>
    <property type="molecule type" value="Genomic_DNA"/>
</dbReference>
<sequence>MAELYKEMEEWDAVKSIFLEKNDCPGNVKDALAAESRKQWKDAQDLYKNLIESDESLERKDFYYESYFKCFSHLGEWTNLVGSIEGIVSDVDDPDKYTGHSFRRTSATLLANAGADLAVLKRHGAWKSSSVAEKYIEDSLESKNKIARMILNGETFVEVLQQQKKEVSNKTSLSNTISSSRDRHLSNTLVCLKDGKVLGIDFGHAFGTATQILPVPELVPFRLTPHLVNLMQPLGEKGLFKEIMIHCLRSLRSNSGSLLATMNVFIEEPSLDWLEHASRFSGGTDSANCNWYPAQKIDQAKRKLLGTSSTTILIEDLKAGHQRNEKYMKAYIKLVEGAPDYDLRARMNGDNLSVEDQVDCLIDHATDYNLLEKHVTLDTLGQELTSKFIYHYKRSSLAILLNFIEGAGLIFKSKKNSLDYHSEMNAETFEEWLQDKLLPALTEPSIVLDNASYHSRLEEKKPTCAWRKAHLQTWLQNNNIHFSETDKKDTLLKLCRQNYKSPVYVVDRVIHEAGHKPLGTFASISFDVLKNKNPILAWRTALEGVSAEQWTHYIGHTNKIIRQYFEKEIYTSVEELVINVDIESDDSDSDLSFHLDEMGGDIQPLKVRERSRTGSRTPTSGTGRVTFTRVGAKDIKGGTDAILKVLDRLSVDVQDQIRVGKLVEEDRSGWKIVQEELQPYAAADLGFLHGGQRPYASADLTSPPCWAVVIPQDPTREQDLTPDSPWPRNPKSRNKSYLARPEVTSPEKTLQLEGSKGGRTPNTFQGYGRRNRLAAEEGLGGPSFSSLFPGLISIDSTPQTRDRLWLPAWSPRGFSMACNPGCGASHPPLVEGLRSGVSEDTNRGHCTHYVLGVAGTWTSAELTEGPADMPTSKLKIGDTFCSRSRGSLFPLMIGV</sequence>
<dbReference type="GO" id="GO:0006302">
    <property type="term" value="P:double-strand break repair"/>
    <property type="evidence" value="ECO:0007669"/>
    <property type="project" value="TreeGrafter"/>
</dbReference>
<dbReference type="GO" id="GO:0006310">
    <property type="term" value="P:DNA recombination"/>
    <property type="evidence" value="ECO:0007669"/>
    <property type="project" value="UniProtKB-KW"/>
</dbReference>
<evidence type="ECO:0000259" key="3">
    <source>
        <dbReference type="PROSITE" id="PS50290"/>
    </source>
</evidence>
<proteinExistence type="predicted"/>
<dbReference type="InterPro" id="IPR011010">
    <property type="entry name" value="DNA_brk_join_enz"/>
</dbReference>
<dbReference type="InterPro" id="IPR050517">
    <property type="entry name" value="DDR_Repair_Kinase"/>
</dbReference>
<dbReference type="InterPro" id="IPR013762">
    <property type="entry name" value="Integrase-like_cat_sf"/>
</dbReference>
<dbReference type="GO" id="GO:0005634">
    <property type="term" value="C:nucleus"/>
    <property type="evidence" value="ECO:0007669"/>
    <property type="project" value="TreeGrafter"/>
</dbReference>
<dbReference type="InterPro" id="IPR000403">
    <property type="entry name" value="PI3/4_kinase_cat_dom"/>
</dbReference>
<dbReference type="InterPro" id="IPR011009">
    <property type="entry name" value="Kinase-like_dom_sf"/>
</dbReference>
<reference evidence="4" key="2">
    <citation type="submission" date="2021-08" db="EMBL/GenBank/DDBJ databases">
        <authorList>
            <person name="Eriksson T."/>
        </authorList>
    </citation>
    <scope>NUCLEOTIDE SEQUENCE</scope>
    <source>
        <strain evidence="4">Stoneville</strain>
        <tissue evidence="4">Whole head</tissue>
    </source>
</reference>
<evidence type="ECO:0000313" key="5">
    <source>
        <dbReference type="Proteomes" id="UP000719412"/>
    </source>
</evidence>
<dbReference type="GO" id="GO:0004674">
    <property type="term" value="F:protein serine/threonine kinase activity"/>
    <property type="evidence" value="ECO:0007669"/>
    <property type="project" value="TreeGrafter"/>
</dbReference>
<dbReference type="GO" id="GO:0000723">
    <property type="term" value="P:telomere maintenance"/>
    <property type="evidence" value="ECO:0007669"/>
    <property type="project" value="TreeGrafter"/>
</dbReference>
<dbReference type="PROSITE" id="PS50290">
    <property type="entry name" value="PI3_4_KINASE_3"/>
    <property type="match status" value="1"/>
</dbReference>
<dbReference type="Pfam" id="PF00454">
    <property type="entry name" value="PI3_PI4_kinase"/>
    <property type="match status" value="1"/>
</dbReference>
<evidence type="ECO:0000256" key="2">
    <source>
        <dbReference type="SAM" id="MobiDB-lite"/>
    </source>
</evidence>
<dbReference type="SUPFAM" id="SSF56349">
    <property type="entry name" value="DNA breaking-rejoining enzymes"/>
    <property type="match status" value="1"/>
</dbReference>
<dbReference type="GO" id="GO:0015074">
    <property type="term" value="P:DNA integration"/>
    <property type="evidence" value="ECO:0007669"/>
    <property type="project" value="InterPro"/>
</dbReference>
<dbReference type="SMART" id="SM00146">
    <property type="entry name" value="PI3Kc"/>
    <property type="match status" value="1"/>
</dbReference>
<dbReference type="GO" id="GO:0008630">
    <property type="term" value="P:intrinsic apoptotic signaling pathway in response to DNA damage"/>
    <property type="evidence" value="ECO:0007669"/>
    <property type="project" value="TreeGrafter"/>
</dbReference>
<name>A0A8J6HD26_TENMO</name>
<dbReference type="PANTHER" id="PTHR11139:SF68">
    <property type="entry name" value="DNA-DEPENDENT PROTEIN KINASE CATALYTIC SUBUNIT"/>
    <property type="match status" value="1"/>
</dbReference>
<comment type="caution">
    <text evidence="4">The sequence shown here is derived from an EMBL/GenBank/DDBJ whole genome shotgun (WGS) entry which is preliminary data.</text>
</comment>
<dbReference type="Gene3D" id="1.10.1070.11">
    <property type="entry name" value="Phosphatidylinositol 3-/4-kinase, catalytic domain"/>
    <property type="match status" value="1"/>
</dbReference>
<dbReference type="GO" id="GO:0003677">
    <property type="term" value="F:DNA binding"/>
    <property type="evidence" value="ECO:0007669"/>
    <property type="project" value="InterPro"/>
</dbReference>
<dbReference type="AlphaFoldDB" id="A0A8J6HD26"/>
<accession>A0A8J6HD26</accession>
<dbReference type="InterPro" id="IPR036940">
    <property type="entry name" value="PI3/4_kinase_cat_sf"/>
</dbReference>
<keyword evidence="1" id="KW-0233">DNA recombination</keyword>
<feature type="domain" description="PI3K/PI4K catalytic" evidence="3">
    <location>
        <begin position="1"/>
        <end position="313"/>
    </location>
</feature>
<dbReference type="Proteomes" id="UP000719412">
    <property type="component" value="Unassembled WGS sequence"/>
</dbReference>
<dbReference type="Gene3D" id="3.30.420.10">
    <property type="entry name" value="Ribonuclease H-like superfamily/Ribonuclease H"/>
    <property type="match status" value="1"/>
</dbReference>
<evidence type="ECO:0000313" key="4">
    <source>
        <dbReference type="EMBL" id="KAH0812464.1"/>
    </source>
</evidence>
<feature type="region of interest" description="Disordered" evidence="2">
    <location>
        <begin position="713"/>
        <end position="768"/>
    </location>
</feature>
<gene>
    <name evidence="4" type="ORF">GEV33_010327</name>
</gene>
<dbReference type="SUPFAM" id="SSF56112">
    <property type="entry name" value="Protein kinase-like (PK-like)"/>
    <property type="match status" value="1"/>
</dbReference>
<protein>
    <recommendedName>
        <fullName evidence="3">PI3K/PI4K catalytic domain-containing protein</fullName>
    </recommendedName>
</protein>
<organism evidence="4 5">
    <name type="scientific">Tenebrio molitor</name>
    <name type="common">Yellow mealworm beetle</name>
    <dbReference type="NCBI Taxonomy" id="7067"/>
    <lineage>
        <taxon>Eukaryota</taxon>
        <taxon>Metazoa</taxon>
        <taxon>Ecdysozoa</taxon>
        <taxon>Arthropoda</taxon>
        <taxon>Hexapoda</taxon>
        <taxon>Insecta</taxon>
        <taxon>Pterygota</taxon>
        <taxon>Neoptera</taxon>
        <taxon>Endopterygota</taxon>
        <taxon>Coleoptera</taxon>
        <taxon>Polyphaga</taxon>
        <taxon>Cucujiformia</taxon>
        <taxon>Tenebrionidae</taxon>
        <taxon>Tenebrio</taxon>
    </lineage>
</organism>
<keyword evidence="5" id="KW-1185">Reference proteome</keyword>
<evidence type="ECO:0000256" key="1">
    <source>
        <dbReference type="ARBA" id="ARBA00023172"/>
    </source>
</evidence>
<reference evidence="4" key="1">
    <citation type="journal article" date="2020" name="J Insects Food Feed">
        <title>The yellow mealworm (Tenebrio molitor) genome: a resource for the emerging insects as food and feed industry.</title>
        <authorList>
            <person name="Eriksson T."/>
            <person name="Andere A."/>
            <person name="Kelstrup H."/>
            <person name="Emery V."/>
            <person name="Picard C."/>
        </authorList>
    </citation>
    <scope>NUCLEOTIDE SEQUENCE</scope>
    <source>
        <strain evidence="4">Stoneville</strain>
        <tissue evidence="4">Whole head</tissue>
    </source>
</reference>
<dbReference type="PANTHER" id="PTHR11139">
    <property type="entry name" value="ATAXIA TELANGIECTASIA MUTATED ATM -RELATED"/>
    <property type="match status" value="1"/>
</dbReference>
<dbReference type="InterPro" id="IPR036397">
    <property type="entry name" value="RNaseH_sf"/>
</dbReference>